<evidence type="ECO:0000256" key="5">
    <source>
        <dbReference type="ARBA" id="ARBA00023242"/>
    </source>
</evidence>
<dbReference type="InterPro" id="IPR039218">
    <property type="entry name" value="REM_fam"/>
</dbReference>
<dbReference type="InterPro" id="IPR015300">
    <property type="entry name" value="DNA-bd_pseudobarrel_sf"/>
</dbReference>
<evidence type="ECO:0000256" key="4">
    <source>
        <dbReference type="ARBA" id="ARBA00023163"/>
    </source>
</evidence>
<keyword evidence="5" id="KW-0539">Nucleus</keyword>
<dbReference type="CDD" id="cd10017">
    <property type="entry name" value="B3_DNA"/>
    <property type="match status" value="3"/>
</dbReference>
<feature type="domain" description="TF-B3" evidence="7">
    <location>
        <begin position="1"/>
        <end position="61"/>
    </location>
</feature>
<evidence type="ECO:0000259" key="7">
    <source>
        <dbReference type="PROSITE" id="PS50863"/>
    </source>
</evidence>
<comment type="subcellular location">
    <subcellularLocation>
        <location evidence="1">Nucleus</location>
    </subcellularLocation>
</comment>
<dbReference type="AlphaFoldDB" id="A0A6D2KNJ6"/>
<reference evidence="8" key="1">
    <citation type="submission" date="2020-01" db="EMBL/GenBank/DDBJ databases">
        <authorList>
            <person name="Mishra B."/>
        </authorList>
    </citation>
    <scope>NUCLEOTIDE SEQUENCE [LARGE SCALE GENOMIC DNA]</scope>
</reference>
<evidence type="ECO:0000313" key="8">
    <source>
        <dbReference type="EMBL" id="CAA7053528.1"/>
    </source>
</evidence>
<evidence type="ECO:0000256" key="6">
    <source>
        <dbReference type="SAM" id="MobiDB-lite"/>
    </source>
</evidence>
<feature type="region of interest" description="Disordered" evidence="6">
    <location>
        <begin position="408"/>
        <end position="451"/>
    </location>
</feature>
<dbReference type="PROSITE" id="PS50863">
    <property type="entry name" value="B3"/>
    <property type="match status" value="3"/>
</dbReference>
<accession>A0A6D2KNJ6</accession>
<evidence type="ECO:0000256" key="1">
    <source>
        <dbReference type="ARBA" id="ARBA00004123"/>
    </source>
</evidence>
<feature type="domain" description="TF-B3" evidence="7">
    <location>
        <begin position="238"/>
        <end position="334"/>
    </location>
</feature>
<dbReference type="PANTHER" id="PTHR31674:SF55">
    <property type="entry name" value="TF-B3 DOMAIN-CONTAINING PROTEIN"/>
    <property type="match status" value="1"/>
</dbReference>
<dbReference type="PANTHER" id="PTHR31674">
    <property type="entry name" value="B3 DOMAIN-CONTAINING PROTEIN REM-LIKE 3-RELATED"/>
    <property type="match status" value="1"/>
</dbReference>
<dbReference type="SMART" id="SM01019">
    <property type="entry name" value="B3"/>
    <property type="match status" value="3"/>
</dbReference>
<evidence type="ECO:0000256" key="3">
    <source>
        <dbReference type="ARBA" id="ARBA00023125"/>
    </source>
</evidence>
<protein>
    <recommendedName>
        <fullName evidence="7">TF-B3 domain-containing protein</fullName>
    </recommendedName>
</protein>
<dbReference type="EMBL" id="CACVBM020001540">
    <property type="protein sequence ID" value="CAA7053528.1"/>
    <property type="molecule type" value="Genomic_DNA"/>
</dbReference>
<dbReference type="GO" id="GO:0003677">
    <property type="term" value="F:DNA binding"/>
    <property type="evidence" value="ECO:0007669"/>
    <property type="project" value="UniProtKB-KW"/>
</dbReference>
<feature type="region of interest" description="Disordered" evidence="6">
    <location>
        <begin position="342"/>
        <end position="361"/>
    </location>
</feature>
<dbReference type="InterPro" id="IPR003340">
    <property type="entry name" value="B3_DNA-bd"/>
</dbReference>
<dbReference type="Proteomes" id="UP000467841">
    <property type="component" value="Unassembled WGS sequence"/>
</dbReference>
<organism evidence="8 9">
    <name type="scientific">Microthlaspi erraticum</name>
    <dbReference type="NCBI Taxonomy" id="1685480"/>
    <lineage>
        <taxon>Eukaryota</taxon>
        <taxon>Viridiplantae</taxon>
        <taxon>Streptophyta</taxon>
        <taxon>Embryophyta</taxon>
        <taxon>Tracheophyta</taxon>
        <taxon>Spermatophyta</taxon>
        <taxon>Magnoliopsida</taxon>
        <taxon>eudicotyledons</taxon>
        <taxon>Gunneridae</taxon>
        <taxon>Pentapetalae</taxon>
        <taxon>rosids</taxon>
        <taxon>malvids</taxon>
        <taxon>Brassicales</taxon>
        <taxon>Brassicaceae</taxon>
        <taxon>Coluteocarpeae</taxon>
        <taxon>Microthlaspi</taxon>
    </lineage>
</organism>
<dbReference type="SUPFAM" id="SSF101936">
    <property type="entry name" value="DNA-binding pseudobarrel domain"/>
    <property type="match status" value="3"/>
</dbReference>
<feature type="domain" description="TF-B3" evidence="7">
    <location>
        <begin position="103"/>
        <end position="200"/>
    </location>
</feature>
<feature type="compositionally biased region" description="Basic and acidic residues" evidence="6">
    <location>
        <begin position="427"/>
        <end position="436"/>
    </location>
</feature>
<dbReference type="Pfam" id="PF02362">
    <property type="entry name" value="B3"/>
    <property type="match status" value="2"/>
</dbReference>
<dbReference type="Gene3D" id="2.40.330.10">
    <property type="entry name" value="DNA-binding pseudobarrel domain"/>
    <property type="match status" value="3"/>
</dbReference>
<evidence type="ECO:0000256" key="2">
    <source>
        <dbReference type="ARBA" id="ARBA00023015"/>
    </source>
</evidence>
<proteinExistence type="predicted"/>
<keyword evidence="4" id="KW-0804">Transcription</keyword>
<feature type="compositionally biased region" description="Acidic residues" evidence="6">
    <location>
        <begin position="415"/>
        <end position="425"/>
    </location>
</feature>
<keyword evidence="3" id="KW-0238">DNA-binding</keyword>
<dbReference type="OrthoDB" id="1109907at2759"/>
<keyword evidence="9" id="KW-1185">Reference proteome</keyword>
<sequence>MANLRSDASKTTWGVKVEDGGQKLTDGWKEFALAHDLRVGDILIFRQEKDMAFHVTLLGPSCCEIQYESCLDDKNKLGKIPKKKKVKKNPRKEAKSCLLDPSCFVANVTPSSLRHDTLNLPRSFVRANGLDTRCGEIVVMNEKGRSWTLALKQKNSCQATYIRGGWRSFFLANGLSAGDSFTFKLIQGGPSLVLRLSTKEETLSTESDSDEENKHDEKRFKKRRLTWRASSSPSQNRFVTLTLTPSSLKNSTLFLPARFTRMHDISEETKMSLLDKHGVKWSTNLRCEKRGDRIRMVSGWKDFFKANYVKTGESVMLKLIWEGETRCVLKFCSKVKQESSEGDEVETLSTESETDEEGNLESSYEICESKWYTHMMWRDCSDERRRVKAGDFFTFKLIKRGETLVLRKSFSPTGSEEEEEEDCSSEGDTRQDEETKKKKYQKSNKNGLKSS</sequence>
<comment type="caution">
    <text evidence="8">The sequence shown here is derived from an EMBL/GenBank/DDBJ whole genome shotgun (WGS) entry which is preliminary data.</text>
</comment>
<gene>
    <name evidence="8" type="ORF">MERR_LOCUS40764</name>
</gene>
<name>A0A6D2KNJ6_9BRAS</name>
<dbReference type="GO" id="GO:0005634">
    <property type="term" value="C:nucleus"/>
    <property type="evidence" value="ECO:0007669"/>
    <property type="project" value="UniProtKB-SubCell"/>
</dbReference>
<evidence type="ECO:0000313" key="9">
    <source>
        <dbReference type="Proteomes" id="UP000467841"/>
    </source>
</evidence>
<feature type="compositionally biased region" description="Acidic residues" evidence="6">
    <location>
        <begin position="342"/>
        <end position="359"/>
    </location>
</feature>
<keyword evidence="2" id="KW-0805">Transcription regulation</keyword>